<proteinExistence type="predicted"/>
<dbReference type="SUPFAM" id="SSF56784">
    <property type="entry name" value="HAD-like"/>
    <property type="match status" value="1"/>
</dbReference>
<keyword evidence="1" id="KW-0479">Metal-binding</keyword>
<dbReference type="PANTHER" id="PTHR46470">
    <property type="entry name" value="N-ACYLNEURAMINATE-9-PHOSPHATASE"/>
    <property type="match status" value="1"/>
</dbReference>
<evidence type="ECO:0000256" key="2">
    <source>
        <dbReference type="ARBA" id="ARBA00022801"/>
    </source>
</evidence>
<keyword evidence="6" id="KW-1185">Reference proteome</keyword>
<gene>
    <name evidence="5" type="ORF">PPNO1_LOCUS2168</name>
</gene>
<keyword evidence="3" id="KW-0460">Magnesium</keyword>
<evidence type="ECO:0000313" key="5">
    <source>
        <dbReference type="EMBL" id="CAI4212406.1"/>
    </source>
</evidence>
<dbReference type="AlphaFoldDB" id="A0A9P1GX80"/>
<evidence type="ECO:0000256" key="1">
    <source>
        <dbReference type="ARBA" id="ARBA00022723"/>
    </source>
</evidence>
<dbReference type="OrthoDB" id="2326446at2759"/>
<evidence type="ECO:0000313" key="6">
    <source>
        <dbReference type="Proteomes" id="UP000838763"/>
    </source>
</evidence>
<keyword evidence="2" id="KW-0378">Hydrolase</keyword>
<dbReference type="Gene3D" id="3.40.50.1000">
    <property type="entry name" value="HAD superfamily/HAD-like"/>
    <property type="match status" value="1"/>
</dbReference>
<sequence length="395" mass="44088">MTAGHESAAAATSATGDDAARLRLIIAEKKWVGFDLDDTLHEFRRASSAAAGQVFDAISQRHALSVPQLKAAYSEILREKTAGAFADGKTSFDYRRIRFSALLAHFSVQPDDAFLETLLQLYESALTASLELKAGAVGLLSKIKRSGRQVVIITEGPQDAQERTVEALGIRPVRNLCRMSEKHAWKVDLVPWDPNSDEHVTRLFDQRTACGWRADEVLAQDHPDRDKLLALHFAEYPQCGAGLGRRREHRSTRLDTWPSTSTPSEDEAMGLPPTGVTWLHQLYVSYALQKGGLGAAAMANAERIARLEPYNASIMALDTLQKKIQLSDTLQKVVYDDRGLPRRTVANEDWYQRMGYEIFAETSEGYVLKHLGGALVLEVAFLKRACVRLQYMRFR</sequence>
<dbReference type="GO" id="GO:0016791">
    <property type="term" value="F:phosphatase activity"/>
    <property type="evidence" value="ECO:0007669"/>
    <property type="project" value="TreeGrafter"/>
</dbReference>
<dbReference type="Proteomes" id="UP000838763">
    <property type="component" value="Unassembled WGS sequence"/>
</dbReference>
<dbReference type="GO" id="GO:0046872">
    <property type="term" value="F:metal ion binding"/>
    <property type="evidence" value="ECO:0007669"/>
    <property type="project" value="UniProtKB-KW"/>
</dbReference>
<evidence type="ECO:0000256" key="3">
    <source>
        <dbReference type="ARBA" id="ARBA00022842"/>
    </source>
</evidence>
<evidence type="ECO:0000256" key="4">
    <source>
        <dbReference type="SAM" id="MobiDB-lite"/>
    </source>
</evidence>
<dbReference type="Pfam" id="PF00702">
    <property type="entry name" value="Hydrolase"/>
    <property type="match status" value="1"/>
</dbReference>
<name>A0A9P1GX80_9PEZI</name>
<comment type="caution">
    <text evidence="5">The sequence shown here is derived from an EMBL/GenBank/DDBJ whole genome shotgun (WGS) entry which is preliminary data.</text>
</comment>
<dbReference type="InterPro" id="IPR036412">
    <property type="entry name" value="HAD-like_sf"/>
</dbReference>
<accession>A0A9P1GX80</accession>
<dbReference type="InterPro" id="IPR023214">
    <property type="entry name" value="HAD_sf"/>
</dbReference>
<protein>
    <submittedName>
        <fullName evidence="5">Uncharacterized protein</fullName>
    </submittedName>
</protein>
<feature type="region of interest" description="Disordered" evidence="4">
    <location>
        <begin position="244"/>
        <end position="268"/>
    </location>
</feature>
<dbReference type="Gene3D" id="1.10.150.520">
    <property type="match status" value="1"/>
</dbReference>
<dbReference type="InterPro" id="IPR051400">
    <property type="entry name" value="HAD-like_hydrolase"/>
</dbReference>
<dbReference type="EMBL" id="CALLCH030000004">
    <property type="protein sequence ID" value="CAI4212406.1"/>
    <property type="molecule type" value="Genomic_DNA"/>
</dbReference>
<reference evidence="5" key="1">
    <citation type="submission" date="2022-11" db="EMBL/GenBank/DDBJ databases">
        <authorList>
            <person name="Scott C."/>
            <person name="Bruce N."/>
        </authorList>
    </citation>
    <scope>NUCLEOTIDE SEQUENCE</scope>
</reference>
<organism evidence="5 6">
    <name type="scientific">Parascedosporium putredinis</name>
    <dbReference type="NCBI Taxonomy" id="1442378"/>
    <lineage>
        <taxon>Eukaryota</taxon>
        <taxon>Fungi</taxon>
        <taxon>Dikarya</taxon>
        <taxon>Ascomycota</taxon>
        <taxon>Pezizomycotina</taxon>
        <taxon>Sordariomycetes</taxon>
        <taxon>Hypocreomycetidae</taxon>
        <taxon>Microascales</taxon>
        <taxon>Microascaceae</taxon>
        <taxon>Parascedosporium</taxon>
    </lineage>
</organism>
<dbReference type="PANTHER" id="PTHR46470:SF2">
    <property type="entry name" value="GLYCERALDEHYDE 3-PHOSPHATE PHOSPHATASE"/>
    <property type="match status" value="1"/>
</dbReference>